<feature type="compositionally biased region" description="Low complexity" evidence="5">
    <location>
        <begin position="112"/>
        <end position="124"/>
    </location>
</feature>
<dbReference type="PROSITE" id="PS51782">
    <property type="entry name" value="LYSM"/>
    <property type="match status" value="4"/>
</dbReference>
<dbReference type="AlphaFoldDB" id="A0A2L2T1F3"/>
<keyword evidence="1" id="KW-0147">Chitin-binding</keyword>
<dbReference type="STRING" id="56646.A0A2L2T1F3"/>
<reference evidence="9" key="1">
    <citation type="submission" date="2014-10" db="EMBL/GenBank/DDBJ databases">
        <authorList>
            <person name="King R."/>
        </authorList>
    </citation>
    <scope>NUCLEOTIDE SEQUENCE [LARGE SCALE GENOMIC DNA]</scope>
    <source>
        <strain evidence="9">A3/5</strain>
    </source>
</reference>
<evidence type="ECO:0000313" key="8">
    <source>
        <dbReference type="EMBL" id="CEI63229.1"/>
    </source>
</evidence>
<dbReference type="PANTHER" id="PTHR34997:SF2">
    <property type="entry name" value="LYSM DOMAIN-CONTAINING PROTEIN-RELATED"/>
    <property type="match status" value="1"/>
</dbReference>
<dbReference type="EMBL" id="LN649230">
    <property type="protein sequence ID" value="CEI63229.1"/>
    <property type="molecule type" value="Genomic_DNA"/>
</dbReference>
<dbReference type="PANTHER" id="PTHR34997">
    <property type="entry name" value="AM15"/>
    <property type="match status" value="1"/>
</dbReference>
<feature type="domain" description="LysM" evidence="7">
    <location>
        <begin position="223"/>
        <end position="269"/>
    </location>
</feature>
<dbReference type="GO" id="GO:0008061">
    <property type="term" value="F:chitin binding"/>
    <property type="evidence" value="ECO:0007669"/>
    <property type="project" value="UniProtKB-KW"/>
</dbReference>
<feature type="chain" id="PRO_5014733754" description="LysM domain-containing protein" evidence="6">
    <location>
        <begin position="23"/>
        <end position="400"/>
    </location>
</feature>
<sequence length="400" mass="43465">MVKLNWTVGLLVLISLSQDAIAQSIPALQKQSTQLMGLSPKFPVHKDISKYCSYWYDNDGSISCKDILEPYMITMDQLIRWNPGLGPGCSNFLPGWSYCVEAMDEPVVTCASSKTTPSESSPTKGIQTPTPTQPDMANNCGAFDFVKKGMTCAGLLSKHGITLEQLVTWNPSIKADCTGLWSNIWVCVSVIGHTPSPPTKPTSTNGIETPSPIQGGMVTNCNKFHLVQTATTCISIESYYKLPLKDFYAWNPSVGTHCLSLVVGYWVCVSIVGWTPPQPSPTAPGNGIKTPLPIRAGMVINCNRFHEVQETTTCASIQNYYNISMEQLAEWNPGVGSHCNALVVGYYVCVGVIRTTPTPPAPTPFLPAMMMKCKGLHLLNATTSCDSIPNYYTISMAQTA</sequence>
<evidence type="ECO:0000313" key="9">
    <source>
        <dbReference type="Proteomes" id="UP000245910"/>
    </source>
</evidence>
<dbReference type="SUPFAM" id="SSF54106">
    <property type="entry name" value="LysM domain"/>
    <property type="match status" value="3"/>
</dbReference>
<dbReference type="InterPro" id="IPR052210">
    <property type="entry name" value="LysM1-like"/>
</dbReference>
<dbReference type="Proteomes" id="UP000245910">
    <property type="component" value="Chromosome II"/>
</dbReference>
<organism evidence="8 9">
    <name type="scientific">Fusarium venenatum</name>
    <dbReference type="NCBI Taxonomy" id="56646"/>
    <lineage>
        <taxon>Eukaryota</taxon>
        <taxon>Fungi</taxon>
        <taxon>Dikarya</taxon>
        <taxon>Ascomycota</taxon>
        <taxon>Pezizomycotina</taxon>
        <taxon>Sordariomycetes</taxon>
        <taxon>Hypocreomycetidae</taxon>
        <taxon>Hypocreales</taxon>
        <taxon>Nectriaceae</taxon>
        <taxon>Fusarium</taxon>
    </lineage>
</organism>
<keyword evidence="3" id="KW-0843">Virulence</keyword>
<evidence type="ECO:0000256" key="2">
    <source>
        <dbReference type="ARBA" id="ARBA00022729"/>
    </source>
</evidence>
<dbReference type="InterPro" id="IPR018392">
    <property type="entry name" value="LysM"/>
</dbReference>
<comment type="similarity">
    <text evidence="4">Belongs to the secreted LysM effector family.</text>
</comment>
<feature type="domain" description="LysM" evidence="7">
    <location>
        <begin position="142"/>
        <end position="188"/>
    </location>
</feature>
<evidence type="ECO:0000256" key="6">
    <source>
        <dbReference type="SAM" id="SignalP"/>
    </source>
</evidence>
<keyword evidence="2 6" id="KW-0732">Signal</keyword>
<evidence type="ECO:0000256" key="1">
    <source>
        <dbReference type="ARBA" id="ARBA00022669"/>
    </source>
</evidence>
<evidence type="ECO:0000256" key="4">
    <source>
        <dbReference type="ARBA" id="ARBA00044955"/>
    </source>
</evidence>
<protein>
    <recommendedName>
        <fullName evidence="7">LysM domain-containing protein</fullName>
    </recommendedName>
</protein>
<dbReference type="CDD" id="cd00118">
    <property type="entry name" value="LysM"/>
    <property type="match status" value="1"/>
</dbReference>
<accession>A0A2L2T1F3</accession>
<keyword evidence="9" id="KW-1185">Reference proteome</keyword>
<evidence type="ECO:0000259" key="7">
    <source>
        <dbReference type="PROSITE" id="PS51782"/>
    </source>
</evidence>
<feature type="domain" description="LysM" evidence="7">
    <location>
        <begin position="304"/>
        <end position="350"/>
    </location>
</feature>
<feature type="signal peptide" evidence="6">
    <location>
        <begin position="1"/>
        <end position="22"/>
    </location>
</feature>
<name>A0A2L2T1F3_9HYPO</name>
<feature type="region of interest" description="Disordered" evidence="5">
    <location>
        <begin position="111"/>
        <end position="133"/>
    </location>
</feature>
<evidence type="ECO:0000256" key="3">
    <source>
        <dbReference type="ARBA" id="ARBA00023026"/>
    </source>
</evidence>
<dbReference type="SMART" id="SM00257">
    <property type="entry name" value="LysM"/>
    <property type="match status" value="3"/>
</dbReference>
<feature type="domain" description="LysM" evidence="7">
    <location>
        <begin position="54"/>
        <end position="100"/>
    </location>
</feature>
<dbReference type="OrthoDB" id="2281372at2759"/>
<dbReference type="Pfam" id="PF01476">
    <property type="entry name" value="LysM"/>
    <property type="match status" value="2"/>
</dbReference>
<dbReference type="Gene3D" id="3.10.350.10">
    <property type="entry name" value="LysM domain"/>
    <property type="match status" value="4"/>
</dbReference>
<proteinExistence type="inferred from homology"/>
<evidence type="ECO:0000256" key="5">
    <source>
        <dbReference type="SAM" id="MobiDB-lite"/>
    </source>
</evidence>
<dbReference type="InterPro" id="IPR036779">
    <property type="entry name" value="LysM_dom_sf"/>
</dbReference>